<dbReference type="Proteomes" id="UP001596119">
    <property type="component" value="Unassembled WGS sequence"/>
</dbReference>
<evidence type="ECO:0000313" key="8">
    <source>
        <dbReference type="Proteomes" id="UP001596119"/>
    </source>
</evidence>
<gene>
    <name evidence="7" type="ORF">ACFQH9_02600</name>
</gene>
<comment type="caution">
    <text evidence="7">The sequence shown here is derived from an EMBL/GenBank/DDBJ whole genome shotgun (WGS) entry which is preliminary data.</text>
</comment>
<evidence type="ECO:0000256" key="3">
    <source>
        <dbReference type="ARBA" id="ARBA00022989"/>
    </source>
</evidence>
<accession>A0ABW1I0L8</accession>
<feature type="transmembrane region" description="Helical" evidence="5">
    <location>
        <begin position="95"/>
        <end position="116"/>
    </location>
</feature>
<feature type="transmembrane region" description="Helical" evidence="5">
    <location>
        <begin position="190"/>
        <end position="210"/>
    </location>
</feature>
<feature type="transmembrane region" description="Helical" evidence="5">
    <location>
        <begin position="68"/>
        <end position="89"/>
    </location>
</feature>
<sequence>MQGTLVRELVRFEAHAGAHRPALRCGISVGVPMLVLLALGRLDLLGAATFGAFAAIYGRNLTVPARTAVQAVTGVGLVASVAVGLLAAHLPASPWLALLVLVGVAVAGTIGGEVVGWKPGGPLFFVFAAGAFAGAHPLGLPAALQVVAVAAGSAGFAVLVGSAGALLPGHVRRRTPLVAVPPREAVRREIVLEVLLACAITAPLAVLLGVEHVYWALVAAVVPLSVAGSRARVTRGVMRVGGTLGGLVVAAALLALHLPGWAIVVAAVALQTAAELLVMRNYAVALLFITPLALVVGTTMHPVPTATLLTDRLVATVVGVLVALAVLGLRARRRPARVAVAGRRVHETA</sequence>
<organism evidence="7 8">
    <name type="scientific">Pseudonocardia lutea</name>
    <dbReference type="NCBI Taxonomy" id="2172015"/>
    <lineage>
        <taxon>Bacteria</taxon>
        <taxon>Bacillati</taxon>
        <taxon>Actinomycetota</taxon>
        <taxon>Actinomycetes</taxon>
        <taxon>Pseudonocardiales</taxon>
        <taxon>Pseudonocardiaceae</taxon>
        <taxon>Pseudonocardia</taxon>
    </lineage>
</organism>
<dbReference type="EMBL" id="JBHSQK010000006">
    <property type="protein sequence ID" value="MFC5947168.1"/>
    <property type="molecule type" value="Genomic_DNA"/>
</dbReference>
<evidence type="ECO:0000256" key="2">
    <source>
        <dbReference type="ARBA" id="ARBA00022692"/>
    </source>
</evidence>
<feature type="transmembrane region" description="Helical" evidence="5">
    <location>
        <begin position="312"/>
        <end position="329"/>
    </location>
</feature>
<evidence type="ECO:0000259" key="6">
    <source>
        <dbReference type="Pfam" id="PF13515"/>
    </source>
</evidence>
<keyword evidence="4 5" id="KW-0472">Membrane</keyword>
<keyword evidence="3 5" id="KW-1133">Transmembrane helix</keyword>
<dbReference type="RefSeq" id="WP_379563764.1">
    <property type="nucleotide sequence ID" value="NZ_JBHSQK010000006.1"/>
</dbReference>
<feature type="transmembrane region" description="Helical" evidence="5">
    <location>
        <begin position="33"/>
        <end position="56"/>
    </location>
</feature>
<evidence type="ECO:0000313" key="7">
    <source>
        <dbReference type="EMBL" id="MFC5947168.1"/>
    </source>
</evidence>
<feature type="transmembrane region" description="Helical" evidence="5">
    <location>
        <begin position="282"/>
        <end position="300"/>
    </location>
</feature>
<reference evidence="8" key="1">
    <citation type="journal article" date="2019" name="Int. J. Syst. Evol. Microbiol.">
        <title>The Global Catalogue of Microorganisms (GCM) 10K type strain sequencing project: providing services to taxonomists for standard genome sequencing and annotation.</title>
        <authorList>
            <consortium name="The Broad Institute Genomics Platform"/>
            <consortium name="The Broad Institute Genome Sequencing Center for Infectious Disease"/>
            <person name="Wu L."/>
            <person name="Ma J."/>
        </authorList>
    </citation>
    <scope>NUCLEOTIDE SEQUENCE [LARGE SCALE GENOMIC DNA]</scope>
    <source>
        <strain evidence="8">CGMCC 4.7397</strain>
    </source>
</reference>
<evidence type="ECO:0000256" key="5">
    <source>
        <dbReference type="SAM" id="Phobius"/>
    </source>
</evidence>
<evidence type="ECO:0000256" key="1">
    <source>
        <dbReference type="ARBA" id="ARBA00004141"/>
    </source>
</evidence>
<name>A0ABW1I0L8_9PSEU</name>
<protein>
    <submittedName>
        <fullName evidence="7">FUSC family protein</fullName>
    </submittedName>
</protein>
<evidence type="ECO:0000256" key="4">
    <source>
        <dbReference type="ARBA" id="ARBA00023136"/>
    </source>
</evidence>
<feature type="transmembrane region" description="Helical" evidence="5">
    <location>
        <begin position="247"/>
        <end position="270"/>
    </location>
</feature>
<proteinExistence type="predicted"/>
<dbReference type="InterPro" id="IPR049453">
    <property type="entry name" value="Memb_transporter_dom"/>
</dbReference>
<feature type="transmembrane region" description="Helical" evidence="5">
    <location>
        <begin position="146"/>
        <end position="169"/>
    </location>
</feature>
<feature type="domain" description="Integral membrane bound transporter" evidence="6">
    <location>
        <begin position="204"/>
        <end position="326"/>
    </location>
</feature>
<keyword evidence="2 5" id="KW-0812">Transmembrane</keyword>
<feature type="transmembrane region" description="Helical" evidence="5">
    <location>
        <begin position="123"/>
        <end position="140"/>
    </location>
</feature>
<dbReference type="Pfam" id="PF13515">
    <property type="entry name" value="FUSC_2"/>
    <property type="match status" value="1"/>
</dbReference>
<comment type="subcellular location">
    <subcellularLocation>
        <location evidence="1">Membrane</location>
        <topology evidence="1">Multi-pass membrane protein</topology>
    </subcellularLocation>
</comment>
<keyword evidence="8" id="KW-1185">Reference proteome</keyword>